<dbReference type="AlphaFoldDB" id="A0A7I8JM23"/>
<dbReference type="Pfam" id="PF01426">
    <property type="entry name" value="BAH"/>
    <property type="match status" value="1"/>
</dbReference>
<accession>A0A7I8JM23</accession>
<dbReference type="InterPro" id="IPR017923">
    <property type="entry name" value="TFIIS_N"/>
</dbReference>
<feature type="compositionally biased region" description="Polar residues" evidence="4">
    <location>
        <begin position="588"/>
        <end position="598"/>
    </location>
</feature>
<dbReference type="PANTHER" id="PTHR46548:SF1">
    <property type="entry name" value="BAH AND TFIIS DOMAIN-CONTAINING PROTEIN-RELATED"/>
    <property type="match status" value="1"/>
</dbReference>
<dbReference type="Pfam" id="PF08711">
    <property type="entry name" value="Med26"/>
    <property type="match status" value="1"/>
</dbReference>
<feature type="region of interest" description="Disordered" evidence="4">
    <location>
        <begin position="410"/>
        <end position="477"/>
    </location>
</feature>
<sequence>MPFSDKKFLIVPYINSMGLQDGRKFHVGDCALFQAGNSPPFIGIICWFTPGSADYPQLGVNWLYRPSDVKLAKGILVEAAPNEVFYSFHKDEISAASLLHPCKVAFLCKGVELPSGISSFVCWRVYDTTNKCLWWLTDKDYVDPSFAGTAGGSKSAIDRTRQEMHAALQSGGRSSKQLSGHLSAQQLKPSSDSGQNSSNTLSSQVKGKKRALEKADQGSESMKRERHSKVDDGDSGSFRPDSSIKAEIGKITDKGGLMNNDAVEKLVQLMQLDRGERKIDVGGRVLLADVITATDRNDCLNRFVQLRGIPILDDWLQEAHKGKNGDGSSPRGADKSVEELLLALLRALDKLPVNLNALQACQIGKSVNHLRSHKNVEIQKKAKGLVDTWKKRVDAEMTKIEMAKLNDAKPVGSTQGVSWPGKPGFSEVSLGGNRRAASTEVIAKSSINQPSSCKSLPSKSSHGDSVAKSNSPSAGSLKLSSTLATLVTTGSKDSHIKAGGSNAAAEQPLTAVKEEKSCSSSQSQSNSQSCSNDHGKAAGSLKEDVRSSAAGSTNTSKTTGSSSRHRRSSNGYGGSGSSAVQKDVGFGKSSSSTRSTTPEKVLQAGSATGKLADTPAADNGNGHILTVKLSNPGRSPSWSASGGSLEDPSARRSRPSSPGLSVKNEHVDHKTKSKSDSCQATNISAEVKTESWQSNDVKGAVGYDHGSGGTEPFHWLEPKSGKSLESVSITMNDLSENCTRHGPGESGAKTPDIETEIKSKVSLEDVMTQIPGLPEHTANIDSKKQEPSAGSLETQDDVKPAGSKSSDCPVSAAASSSKNASPSVTPANEPCDGASDGLADMKEDLHVIDPANQLQRKGRASEQVSDGSPGFKRKAGGSSEGKHVDCHQEIDGPDTDHTDADSGTCARESVMETSPFVPDKKSEVVDESKHEKCNDVEMKSQSEHSHDERKDHTNLAAPLQLDGACSSVHSTCNGSEEDSPNEPETRLVCEVNFQGIL</sequence>
<dbReference type="EMBL" id="CACRZD030000014">
    <property type="protein sequence ID" value="CAA6670623.1"/>
    <property type="molecule type" value="Genomic_DNA"/>
</dbReference>
<proteinExistence type="predicted"/>
<dbReference type="InterPro" id="IPR001025">
    <property type="entry name" value="BAH_dom"/>
</dbReference>
<feature type="compositionally biased region" description="Polar residues" evidence="4">
    <location>
        <begin position="467"/>
        <end position="477"/>
    </location>
</feature>
<dbReference type="SMART" id="SM00439">
    <property type="entry name" value="BAH"/>
    <property type="match status" value="1"/>
</dbReference>
<comment type="subcellular location">
    <subcellularLocation>
        <location evidence="1 3">Nucleus</location>
    </subcellularLocation>
</comment>
<dbReference type="CDD" id="cd00183">
    <property type="entry name" value="TFIIS_I"/>
    <property type="match status" value="1"/>
</dbReference>
<evidence type="ECO:0000256" key="1">
    <source>
        <dbReference type="ARBA" id="ARBA00004123"/>
    </source>
</evidence>
<organism evidence="7">
    <name type="scientific">Spirodela intermedia</name>
    <name type="common">Intermediate duckweed</name>
    <dbReference type="NCBI Taxonomy" id="51605"/>
    <lineage>
        <taxon>Eukaryota</taxon>
        <taxon>Viridiplantae</taxon>
        <taxon>Streptophyta</taxon>
        <taxon>Embryophyta</taxon>
        <taxon>Tracheophyta</taxon>
        <taxon>Spermatophyta</taxon>
        <taxon>Magnoliopsida</taxon>
        <taxon>Liliopsida</taxon>
        <taxon>Araceae</taxon>
        <taxon>Lemnoideae</taxon>
        <taxon>Spirodela</taxon>
    </lineage>
</organism>
<dbReference type="EMBL" id="LR743601">
    <property type="protein sequence ID" value="CAA2631380.1"/>
    <property type="molecule type" value="Genomic_DNA"/>
</dbReference>
<feature type="compositionally biased region" description="Low complexity" evidence="4">
    <location>
        <begin position="450"/>
        <end position="460"/>
    </location>
</feature>
<dbReference type="InterPro" id="IPR043151">
    <property type="entry name" value="BAH_sf"/>
</dbReference>
<feature type="compositionally biased region" description="Low complexity" evidence="4">
    <location>
        <begin position="518"/>
        <end position="532"/>
    </location>
</feature>
<feature type="compositionally biased region" description="Low complexity" evidence="4">
    <location>
        <begin position="811"/>
        <end position="823"/>
    </location>
</feature>
<feature type="compositionally biased region" description="Basic and acidic residues" evidence="4">
    <location>
        <begin position="880"/>
        <end position="900"/>
    </location>
</feature>
<evidence type="ECO:0000256" key="3">
    <source>
        <dbReference type="PROSITE-ProRule" id="PRU00649"/>
    </source>
</evidence>
<dbReference type="Gene3D" id="1.20.930.10">
    <property type="entry name" value="Conserved domain common to transcription factors TFIIS, elongin A, CRSP70"/>
    <property type="match status" value="1"/>
</dbReference>
<feature type="compositionally biased region" description="Polar residues" evidence="4">
    <location>
        <begin position="676"/>
        <end position="691"/>
    </location>
</feature>
<reference evidence="7 8" key="1">
    <citation type="submission" date="2019-12" db="EMBL/GenBank/DDBJ databases">
        <authorList>
            <person name="Scholz U."/>
            <person name="Mascher M."/>
            <person name="Fiebig A."/>
        </authorList>
    </citation>
    <scope>NUCLEOTIDE SEQUENCE</scope>
</reference>
<feature type="region of interest" description="Disordered" evidence="4">
    <location>
        <begin position="734"/>
        <end position="753"/>
    </location>
</feature>
<dbReference type="InterPro" id="IPR003617">
    <property type="entry name" value="TFIIS/CRSP70_N_sub"/>
</dbReference>
<feature type="compositionally biased region" description="Polar residues" evidence="4">
    <location>
        <begin position="628"/>
        <end position="642"/>
    </location>
</feature>
<evidence type="ECO:0000256" key="2">
    <source>
        <dbReference type="ARBA" id="ARBA00023242"/>
    </source>
</evidence>
<evidence type="ECO:0000256" key="4">
    <source>
        <dbReference type="SAM" id="MobiDB-lite"/>
    </source>
</evidence>
<feature type="compositionally biased region" description="Basic and acidic residues" evidence="4">
    <location>
        <begin position="210"/>
        <end position="232"/>
    </location>
</feature>
<feature type="region of interest" description="Disordered" evidence="4">
    <location>
        <begin position="967"/>
        <end position="986"/>
    </location>
</feature>
<feature type="compositionally biased region" description="Basic and acidic residues" evidence="4">
    <location>
        <begin position="663"/>
        <end position="675"/>
    </location>
</feature>
<dbReference type="InterPro" id="IPR035441">
    <property type="entry name" value="TFIIS/LEDGF_dom_sf"/>
</dbReference>
<dbReference type="PANTHER" id="PTHR46548">
    <property type="entry name" value="BAH AND TFIIS DOMAIN-CONTAINING PROTEIN-RELATED"/>
    <property type="match status" value="1"/>
</dbReference>
<keyword evidence="8" id="KW-1185">Reference proteome</keyword>
<protein>
    <submittedName>
        <fullName evidence="7">Uncharacterized protein</fullName>
    </submittedName>
</protein>
<feature type="compositionally biased region" description="Low complexity" evidence="4">
    <location>
        <begin position="547"/>
        <end position="562"/>
    </location>
</feature>
<feature type="compositionally biased region" description="Basic and acidic residues" evidence="4">
    <location>
        <begin position="533"/>
        <end position="546"/>
    </location>
</feature>
<evidence type="ECO:0000313" key="8">
    <source>
        <dbReference type="Proteomes" id="UP001189122"/>
    </source>
</evidence>
<feature type="region of interest" description="Disordered" evidence="4">
    <location>
        <begin position="492"/>
        <end position="691"/>
    </location>
</feature>
<dbReference type="Proteomes" id="UP001189122">
    <property type="component" value="Unassembled WGS sequence"/>
</dbReference>
<gene>
    <name evidence="7" type="ORF">SI7747_14017028</name>
</gene>
<dbReference type="Gene3D" id="2.30.30.490">
    <property type="match status" value="1"/>
</dbReference>
<feature type="region of interest" description="Disordered" evidence="4">
    <location>
        <begin position="164"/>
        <end position="243"/>
    </location>
</feature>
<evidence type="ECO:0000259" key="5">
    <source>
        <dbReference type="PROSITE" id="PS51038"/>
    </source>
</evidence>
<feature type="domain" description="BAH" evidence="5">
    <location>
        <begin position="23"/>
        <end position="137"/>
    </location>
</feature>
<feature type="compositionally biased region" description="Polar residues" evidence="4">
    <location>
        <begin position="171"/>
        <end position="205"/>
    </location>
</feature>
<dbReference type="GO" id="GO:0005634">
    <property type="term" value="C:nucleus"/>
    <property type="evidence" value="ECO:0007669"/>
    <property type="project" value="UniProtKB-SubCell"/>
</dbReference>
<dbReference type="GO" id="GO:0003682">
    <property type="term" value="F:chromatin binding"/>
    <property type="evidence" value="ECO:0007669"/>
    <property type="project" value="InterPro"/>
</dbReference>
<dbReference type="SMART" id="SM00509">
    <property type="entry name" value="TFS2N"/>
    <property type="match status" value="1"/>
</dbReference>
<feature type="compositionally biased region" description="Basic and acidic residues" evidence="4">
    <location>
        <begin position="918"/>
        <end position="951"/>
    </location>
</feature>
<feature type="region of interest" description="Disordered" evidence="4">
    <location>
        <begin position="761"/>
        <end position="951"/>
    </location>
</feature>
<keyword evidence="2 3" id="KW-0539">Nucleus</keyword>
<evidence type="ECO:0000313" key="7">
    <source>
        <dbReference type="EMBL" id="CAA2631380.1"/>
    </source>
</evidence>
<dbReference type="PROSITE" id="PS51038">
    <property type="entry name" value="BAH"/>
    <property type="match status" value="1"/>
</dbReference>
<feature type="domain" description="TFIIS N-terminal" evidence="6">
    <location>
        <begin position="310"/>
        <end position="396"/>
    </location>
</feature>
<evidence type="ECO:0000259" key="6">
    <source>
        <dbReference type="PROSITE" id="PS51319"/>
    </source>
</evidence>
<dbReference type="SUPFAM" id="SSF47676">
    <property type="entry name" value="Conserved domain common to transcription factors TFIIS, elongin A, CRSP70"/>
    <property type="match status" value="1"/>
</dbReference>
<dbReference type="PROSITE" id="PS51319">
    <property type="entry name" value="TFIIS_N"/>
    <property type="match status" value="1"/>
</dbReference>
<name>A0A7I8JM23_SPIIN</name>